<evidence type="ECO:0000256" key="4">
    <source>
        <dbReference type="ARBA" id="ARBA00022692"/>
    </source>
</evidence>
<dbReference type="GO" id="GO:0006897">
    <property type="term" value="P:endocytosis"/>
    <property type="evidence" value="ECO:0007669"/>
    <property type="project" value="TreeGrafter"/>
</dbReference>
<evidence type="ECO:0000313" key="11">
    <source>
        <dbReference type="Proteomes" id="UP000887572"/>
    </source>
</evidence>
<feature type="transmembrane region" description="Helical" evidence="9">
    <location>
        <begin position="769"/>
        <end position="787"/>
    </location>
</feature>
<dbReference type="FunFam" id="1.20.1640.10:FF:000013">
    <property type="entry name" value="PaTched Related family"/>
    <property type="match status" value="1"/>
</dbReference>
<keyword evidence="5 9" id="KW-1133">Transmembrane helix</keyword>
<proteinExistence type="inferred from homology"/>
<evidence type="ECO:0000256" key="9">
    <source>
        <dbReference type="SAM" id="Phobius"/>
    </source>
</evidence>
<sequence>MPNFNCLERPLSQLFYRYGRFITRCSFPLIVIPLLITIFSVWGFLSLTSITDAIYLFTPMNAPSKMERQVIHDLWPLVNGSYIPGRAVTQSREVQITVSAREPGANILEKPYSEAVHVLDEIIQQDVRVEHEGHTYRYRDLCLQWRTQGCPGNRHVHMLSDLYQHGFNITYPMLKLGTVHAYIGATLGGVTVGYGANDSMVLRGAHSWLMVYHLQFYPPNVSFLSGLWEKEFERKIRTHKSPFITFTYFHSQTLAEELKRNADTLVPRFVSAFCILILFSVLCNMSTCRQRNCYIDWTLSKPVLAILGVANAGMGILTAIGLLNMCSMPYNDIVGVMPFLVVAVGVDNMFLMIAAVRRTNRASPASRRMGEAMADAAISMLITALTDALSFGVGAITSIPAVQIFCIYTCAAITITFVYQITFFAALLALAIKWEADGLHCVLLRPTVPEDEADQHSLFTRLFMLGSRAHPDPTKLELNLRDSQAAKFFQNWFAPILMQPIIRALALLWFVVYVVFAVYGCSQLREGLEPVNLLVKDSYAIPHYRALENYFWHYGATVQIVVNNPPNLGDPEERQRVRSMVHAFANTRHTIGDESVQFWMYEMEYYYTDHRIGVGIPVHNVSSAKQFYGLTQHFLSARRNDYWPEDVKWEWQPGKGFSRIKAFRFLVGLRDISSSVQQQEATQMLREVAARYPRYNVTTFMPLWLFTDQYAIVVPNTVQNIVIALAVMIVIALLLIPQPMCALWVALAIASIDLGVVGFMTLWDVNLDAISMITIIMSIGFSVDYSAHITYGYVCSTRDEPSEKIREALGALGWPLCQGAISTILAVVVLSDVPAYMIVTFFKTVFLAITLGLLHGLVFLPVTLALCVRGVFSAGGGGGNATTAIDDDASRRHCRDGADGGGVMATVSPPQPRGRRSRSDSVVPNK</sequence>
<dbReference type="Gene3D" id="1.20.1640.10">
    <property type="entry name" value="Multidrug efflux transporter AcrB transmembrane domain"/>
    <property type="match status" value="2"/>
</dbReference>
<dbReference type="PANTHER" id="PTHR10796">
    <property type="entry name" value="PATCHED-RELATED"/>
    <property type="match status" value="1"/>
</dbReference>
<feature type="transmembrane region" description="Helical" evidence="9">
    <location>
        <begin position="21"/>
        <end position="45"/>
    </location>
</feature>
<feature type="transmembrane region" description="Helical" evidence="9">
    <location>
        <begin position="303"/>
        <end position="323"/>
    </location>
</feature>
<keyword evidence="7" id="KW-0325">Glycoprotein</keyword>
<feature type="transmembrane region" description="Helical" evidence="9">
    <location>
        <begin position="265"/>
        <end position="283"/>
    </location>
</feature>
<keyword evidence="11" id="KW-1185">Reference proteome</keyword>
<organism evidence="11 12">
    <name type="scientific">Globodera rostochiensis</name>
    <name type="common">Golden nematode worm</name>
    <name type="synonym">Heterodera rostochiensis</name>
    <dbReference type="NCBI Taxonomy" id="31243"/>
    <lineage>
        <taxon>Eukaryota</taxon>
        <taxon>Metazoa</taxon>
        <taxon>Ecdysozoa</taxon>
        <taxon>Nematoda</taxon>
        <taxon>Chromadorea</taxon>
        <taxon>Rhabditida</taxon>
        <taxon>Tylenchina</taxon>
        <taxon>Tylenchomorpha</taxon>
        <taxon>Tylenchoidea</taxon>
        <taxon>Heteroderidae</taxon>
        <taxon>Heteroderinae</taxon>
        <taxon>Globodera</taxon>
    </lineage>
</organism>
<keyword evidence="4 9" id="KW-0812">Transmembrane</keyword>
<feature type="transmembrane region" description="Helical" evidence="9">
    <location>
        <begin position="836"/>
        <end position="860"/>
    </location>
</feature>
<keyword evidence="6 9" id="KW-0472">Membrane</keyword>
<feature type="transmembrane region" description="Helical" evidence="9">
    <location>
        <begin position="402"/>
        <end position="430"/>
    </location>
</feature>
<comment type="subcellular location">
    <subcellularLocation>
        <location evidence="1">Cell membrane</location>
        <topology evidence="1">Multi-pass membrane protein</topology>
    </subcellularLocation>
</comment>
<feature type="region of interest" description="Disordered" evidence="8">
    <location>
        <begin position="883"/>
        <end position="926"/>
    </location>
</feature>
<dbReference type="InterPro" id="IPR051697">
    <property type="entry name" value="Patched_domain-protein"/>
</dbReference>
<dbReference type="Pfam" id="PF02460">
    <property type="entry name" value="Patched"/>
    <property type="match status" value="1"/>
</dbReference>
<feature type="transmembrane region" description="Helical" evidence="9">
    <location>
        <begin position="501"/>
        <end position="520"/>
    </location>
</feature>
<evidence type="ECO:0000259" key="10">
    <source>
        <dbReference type="PROSITE" id="PS50156"/>
    </source>
</evidence>
<evidence type="ECO:0000313" key="12">
    <source>
        <dbReference type="WBParaSite" id="Gr19_v10_g4569.t1"/>
    </source>
</evidence>
<dbReference type="InterPro" id="IPR000731">
    <property type="entry name" value="SSD"/>
</dbReference>
<evidence type="ECO:0000256" key="5">
    <source>
        <dbReference type="ARBA" id="ARBA00022989"/>
    </source>
</evidence>
<dbReference type="WBParaSite" id="Gr19_v10_g4569.t1">
    <property type="protein sequence ID" value="Gr19_v10_g4569.t1"/>
    <property type="gene ID" value="Gr19_v10_g4569"/>
</dbReference>
<dbReference type="GO" id="GO:0030659">
    <property type="term" value="C:cytoplasmic vesicle membrane"/>
    <property type="evidence" value="ECO:0007669"/>
    <property type="project" value="TreeGrafter"/>
</dbReference>
<feature type="transmembrane region" description="Helical" evidence="9">
    <location>
        <begin position="808"/>
        <end position="830"/>
    </location>
</feature>
<evidence type="ECO:0000256" key="6">
    <source>
        <dbReference type="ARBA" id="ARBA00023136"/>
    </source>
</evidence>
<keyword evidence="3" id="KW-1003">Cell membrane</keyword>
<dbReference type="PANTHER" id="PTHR10796:SF192">
    <property type="entry name" value="SSD DOMAIN-CONTAINING PROTEIN"/>
    <property type="match status" value="1"/>
</dbReference>
<feature type="transmembrane region" description="Helical" evidence="9">
    <location>
        <begin position="376"/>
        <end position="396"/>
    </location>
</feature>
<protein>
    <submittedName>
        <fullName evidence="12">SSD domain-containing protein</fullName>
    </submittedName>
</protein>
<feature type="compositionally biased region" description="Basic and acidic residues" evidence="8">
    <location>
        <begin position="888"/>
        <end position="898"/>
    </location>
</feature>
<evidence type="ECO:0000256" key="3">
    <source>
        <dbReference type="ARBA" id="ARBA00022475"/>
    </source>
</evidence>
<evidence type="ECO:0000256" key="1">
    <source>
        <dbReference type="ARBA" id="ARBA00004651"/>
    </source>
</evidence>
<dbReference type="Proteomes" id="UP000887572">
    <property type="component" value="Unplaced"/>
</dbReference>
<dbReference type="GO" id="GO:0018996">
    <property type="term" value="P:molting cycle, collagen and cuticulin-based cuticle"/>
    <property type="evidence" value="ECO:0007669"/>
    <property type="project" value="TreeGrafter"/>
</dbReference>
<dbReference type="PROSITE" id="PS50156">
    <property type="entry name" value="SSD"/>
    <property type="match status" value="1"/>
</dbReference>
<dbReference type="SUPFAM" id="SSF82866">
    <property type="entry name" value="Multidrug efflux transporter AcrB transmembrane domain"/>
    <property type="match status" value="2"/>
</dbReference>
<name>A0A914HW53_GLORO</name>
<feature type="transmembrane region" description="Helical" evidence="9">
    <location>
        <begin position="743"/>
        <end position="763"/>
    </location>
</feature>
<feature type="transmembrane region" description="Helical" evidence="9">
    <location>
        <begin position="718"/>
        <end position="736"/>
    </location>
</feature>
<evidence type="ECO:0000256" key="7">
    <source>
        <dbReference type="ARBA" id="ARBA00023180"/>
    </source>
</evidence>
<accession>A0A914HW53</accession>
<feature type="transmembrane region" description="Helical" evidence="9">
    <location>
        <begin position="335"/>
        <end position="356"/>
    </location>
</feature>
<comment type="similarity">
    <text evidence="2">Belongs to the patched family.</text>
</comment>
<dbReference type="InterPro" id="IPR003392">
    <property type="entry name" value="PTHD_SSD"/>
</dbReference>
<feature type="domain" description="SSD" evidence="10">
    <location>
        <begin position="263"/>
        <end position="430"/>
    </location>
</feature>
<dbReference type="GO" id="GO:0005886">
    <property type="term" value="C:plasma membrane"/>
    <property type="evidence" value="ECO:0007669"/>
    <property type="project" value="UniProtKB-SubCell"/>
</dbReference>
<dbReference type="AlphaFoldDB" id="A0A914HW53"/>
<evidence type="ECO:0000256" key="8">
    <source>
        <dbReference type="SAM" id="MobiDB-lite"/>
    </source>
</evidence>
<reference evidence="12" key="1">
    <citation type="submission" date="2022-11" db="UniProtKB">
        <authorList>
            <consortium name="WormBaseParasite"/>
        </authorList>
    </citation>
    <scope>IDENTIFICATION</scope>
</reference>
<evidence type="ECO:0000256" key="2">
    <source>
        <dbReference type="ARBA" id="ARBA00005585"/>
    </source>
</evidence>